<evidence type="ECO:0000256" key="1">
    <source>
        <dbReference type="SAM" id="MobiDB-lite"/>
    </source>
</evidence>
<evidence type="ECO:0000313" key="2">
    <source>
        <dbReference type="EMBL" id="AFR74929.1"/>
    </source>
</evidence>
<sequence length="108" mass="11714">MANAAERHCHIPSRQSFRQPICGLDKACLTGDRLRLNRFPATASRKFLTPEPTYPTRQVERGPQLGSSSPTNKSATCRPPFHSGLIRCGPIITGPLTAIEVAMGAART</sequence>
<feature type="compositionally biased region" description="Polar residues" evidence="1">
    <location>
        <begin position="65"/>
        <end position="75"/>
    </location>
</feature>
<geneLocation type="plasmid" evidence="2">
    <name>pSinA</name>
</geneLocation>
<feature type="region of interest" description="Disordered" evidence="1">
    <location>
        <begin position="46"/>
        <end position="78"/>
    </location>
</feature>
<protein>
    <submittedName>
        <fullName evidence="2">Uncharacterized protein</fullName>
    </submittedName>
</protein>
<name>R4ILL0_9HYPH</name>
<dbReference type="AlphaFoldDB" id="R4ILL0"/>
<reference evidence="2" key="1">
    <citation type="journal article" date="2013" name="J. Biotechnol.">
        <title>Structural and functional genomics of plasmid pSinA of Sinorhizobium sp. M14 encoding genes for the arsenite oxidation and arsenic resistance.</title>
        <authorList>
            <person name="Drewniak L."/>
            <person name="Dziewit L."/>
            <person name="Ciezkowska M."/>
            <person name="Gawor J."/>
            <person name="Gromadka R."/>
            <person name="Sklodowska A."/>
        </authorList>
    </citation>
    <scope>NUCLEOTIDE SEQUENCE</scope>
    <source>
        <strain evidence="2">M14</strain>
        <plasmid evidence="2">pSinA</plasmid>
    </source>
</reference>
<accession>R4ILL0</accession>
<keyword evidence="2" id="KW-0614">Plasmid</keyword>
<dbReference type="EMBL" id="JF809815">
    <property type="protein sequence ID" value="AFR74929.1"/>
    <property type="molecule type" value="Genomic_DNA"/>
</dbReference>
<proteinExistence type="predicted"/>
<organism evidence="2">
    <name type="scientific">Sinorhizobium sp. M14</name>
    <dbReference type="NCBI Taxonomy" id="430451"/>
    <lineage>
        <taxon>Bacteria</taxon>
        <taxon>Pseudomonadati</taxon>
        <taxon>Pseudomonadota</taxon>
        <taxon>Alphaproteobacteria</taxon>
        <taxon>Hyphomicrobiales</taxon>
        <taxon>Rhizobiaceae</taxon>
        <taxon>Sinorhizobium/Ensifer group</taxon>
        <taxon>Sinorhizobium</taxon>
    </lineage>
</organism>